<dbReference type="Proteomes" id="UP001500326">
    <property type="component" value="Unassembled WGS sequence"/>
</dbReference>
<dbReference type="PANTHER" id="PTHR43818">
    <property type="entry name" value="BCDNA.GH03377"/>
    <property type="match status" value="1"/>
</dbReference>
<sequence length="407" mass="44114">MTDTLRPDAELAPVAEIAEAEGPLRVAMIGHGFMGAAHSQGWRVAPRFFDLAREPEMTVVVGRNAAAVEHAARKWGWAEAATDWRDVIARDDIDVVDVVTPGDTHAEIAIAALEAGKHVLCEKPLANTVAEAEAMTEAATQAAERGIRSMVGFTYRRVPAATFARDLVAAGRIGEIRQVRAEYLQDWLMDADAPLTWRMQKDRAGSGALGDIGAHAVDLTEYITGQKVTTVSGIIETIVPERPLLGESVGLSGTASTERGAVTVDDIALFTGRLDSGALASFEATRFRTGRKNALRIEVAGSLGAISFDLERLNELDFYDATLPETELGFRRILVTEHDHPYLSPWWPTGHMLGYEHGFSHQVYDFVTAIVAGTQPLPSFDDGLHVQRVLDAVERSSAAGSMWTPTD</sequence>
<proteinExistence type="predicted"/>
<keyword evidence="1" id="KW-0560">Oxidoreductase</keyword>
<dbReference type="EMBL" id="BAAAOH010000001">
    <property type="protein sequence ID" value="GAA1995911.1"/>
    <property type="molecule type" value="Genomic_DNA"/>
</dbReference>
<name>A0ABN2T0I1_9MICO</name>
<gene>
    <name evidence="5" type="ORF">GCM10009777_35640</name>
</gene>
<keyword evidence="6" id="KW-1185">Reference proteome</keyword>
<feature type="domain" description="GFO/IDH/MocA-like oxidoreductase" evidence="4">
    <location>
        <begin position="164"/>
        <end position="306"/>
    </location>
</feature>
<dbReference type="PANTHER" id="PTHR43818:SF11">
    <property type="entry name" value="BCDNA.GH03377"/>
    <property type="match status" value="1"/>
</dbReference>
<evidence type="ECO:0000259" key="4">
    <source>
        <dbReference type="Pfam" id="PF22725"/>
    </source>
</evidence>
<dbReference type="InterPro" id="IPR000683">
    <property type="entry name" value="Gfo/Idh/MocA-like_OxRdtase_N"/>
</dbReference>
<feature type="domain" description="Gfo/Idh/MocA-like oxidoreductase N-terminal" evidence="3">
    <location>
        <begin position="24"/>
        <end position="143"/>
    </location>
</feature>
<evidence type="ECO:0000259" key="3">
    <source>
        <dbReference type="Pfam" id="PF01408"/>
    </source>
</evidence>
<dbReference type="Gene3D" id="3.30.360.10">
    <property type="entry name" value="Dihydrodipicolinate Reductase, domain 2"/>
    <property type="match status" value="1"/>
</dbReference>
<dbReference type="Pfam" id="PF22725">
    <property type="entry name" value="GFO_IDH_MocA_C3"/>
    <property type="match status" value="1"/>
</dbReference>
<protein>
    <submittedName>
        <fullName evidence="5">Gfo/Idh/MocA family oxidoreductase</fullName>
    </submittedName>
</protein>
<dbReference type="Gene3D" id="3.40.50.720">
    <property type="entry name" value="NAD(P)-binding Rossmann-like Domain"/>
    <property type="match status" value="1"/>
</dbReference>
<accession>A0ABN2T0I1</accession>
<organism evidence="5 6">
    <name type="scientific">Microbacterium pumilum</name>
    <dbReference type="NCBI Taxonomy" id="344165"/>
    <lineage>
        <taxon>Bacteria</taxon>
        <taxon>Bacillati</taxon>
        <taxon>Actinomycetota</taxon>
        <taxon>Actinomycetes</taxon>
        <taxon>Micrococcales</taxon>
        <taxon>Microbacteriaceae</taxon>
        <taxon>Microbacterium</taxon>
    </lineage>
</organism>
<dbReference type="InterPro" id="IPR050463">
    <property type="entry name" value="Gfo/Idh/MocA_oxidrdct_glycsds"/>
</dbReference>
<reference evidence="5 6" key="1">
    <citation type="journal article" date="2019" name="Int. J. Syst. Evol. Microbiol.">
        <title>The Global Catalogue of Microorganisms (GCM) 10K type strain sequencing project: providing services to taxonomists for standard genome sequencing and annotation.</title>
        <authorList>
            <consortium name="The Broad Institute Genomics Platform"/>
            <consortium name="The Broad Institute Genome Sequencing Center for Infectious Disease"/>
            <person name="Wu L."/>
            <person name="Ma J."/>
        </authorList>
    </citation>
    <scope>NUCLEOTIDE SEQUENCE [LARGE SCALE GENOMIC DNA]</scope>
    <source>
        <strain evidence="5 6">JCM 14902</strain>
    </source>
</reference>
<evidence type="ECO:0000256" key="1">
    <source>
        <dbReference type="ARBA" id="ARBA00023002"/>
    </source>
</evidence>
<dbReference type="SUPFAM" id="SSF51735">
    <property type="entry name" value="NAD(P)-binding Rossmann-fold domains"/>
    <property type="match status" value="1"/>
</dbReference>
<dbReference type="Pfam" id="PF01408">
    <property type="entry name" value="GFO_IDH_MocA"/>
    <property type="match status" value="1"/>
</dbReference>
<evidence type="ECO:0000313" key="5">
    <source>
        <dbReference type="EMBL" id="GAA1995911.1"/>
    </source>
</evidence>
<dbReference type="InterPro" id="IPR055170">
    <property type="entry name" value="GFO_IDH_MocA-like_dom"/>
</dbReference>
<dbReference type="SUPFAM" id="SSF55347">
    <property type="entry name" value="Glyceraldehyde-3-phosphate dehydrogenase-like, C-terminal domain"/>
    <property type="match status" value="1"/>
</dbReference>
<evidence type="ECO:0000256" key="2">
    <source>
        <dbReference type="ARBA" id="ARBA00023027"/>
    </source>
</evidence>
<keyword evidence="2" id="KW-0520">NAD</keyword>
<dbReference type="InterPro" id="IPR036291">
    <property type="entry name" value="NAD(P)-bd_dom_sf"/>
</dbReference>
<comment type="caution">
    <text evidence="5">The sequence shown here is derived from an EMBL/GenBank/DDBJ whole genome shotgun (WGS) entry which is preliminary data.</text>
</comment>
<evidence type="ECO:0000313" key="6">
    <source>
        <dbReference type="Proteomes" id="UP001500326"/>
    </source>
</evidence>